<evidence type="ECO:0000256" key="5">
    <source>
        <dbReference type="ARBA" id="ARBA00022729"/>
    </source>
</evidence>
<evidence type="ECO:0000256" key="1">
    <source>
        <dbReference type="ARBA" id="ARBA00004571"/>
    </source>
</evidence>
<feature type="signal peptide" evidence="8">
    <location>
        <begin position="1"/>
        <end position="21"/>
    </location>
</feature>
<evidence type="ECO:0000313" key="10">
    <source>
        <dbReference type="Proteomes" id="UP000285794"/>
    </source>
</evidence>
<comment type="subcellular location">
    <subcellularLocation>
        <location evidence="1">Cell outer membrane</location>
        <topology evidence="1">Multi-pass membrane protein</topology>
    </subcellularLocation>
</comment>
<keyword evidence="2" id="KW-0813">Transport</keyword>
<evidence type="ECO:0000256" key="2">
    <source>
        <dbReference type="ARBA" id="ARBA00022448"/>
    </source>
</evidence>
<dbReference type="AlphaFoldDB" id="A0A425XWN1"/>
<evidence type="ECO:0000256" key="6">
    <source>
        <dbReference type="ARBA" id="ARBA00023136"/>
    </source>
</evidence>
<evidence type="ECO:0000256" key="7">
    <source>
        <dbReference type="ARBA" id="ARBA00023237"/>
    </source>
</evidence>
<evidence type="ECO:0008006" key="11">
    <source>
        <dbReference type="Google" id="ProtNLM"/>
    </source>
</evidence>
<dbReference type="Gene3D" id="2.40.170.20">
    <property type="entry name" value="TonB-dependent receptor, beta-barrel domain"/>
    <property type="match status" value="1"/>
</dbReference>
<dbReference type="OrthoDB" id="1264254at2"/>
<gene>
    <name evidence="9" type="ORF">DWB61_17020</name>
</gene>
<dbReference type="SUPFAM" id="SSF56935">
    <property type="entry name" value="Porins"/>
    <property type="match status" value="2"/>
</dbReference>
<evidence type="ECO:0000256" key="3">
    <source>
        <dbReference type="ARBA" id="ARBA00022452"/>
    </source>
</evidence>
<evidence type="ECO:0000313" key="9">
    <source>
        <dbReference type="EMBL" id="RRG19048.1"/>
    </source>
</evidence>
<dbReference type="GO" id="GO:0044718">
    <property type="term" value="P:siderophore transmembrane transport"/>
    <property type="evidence" value="ECO:0007669"/>
    <property type="project" value="TreeGrafter"/>
</dbReference>
<proteinExistence type="predicted"/>
<keyword evidence="6" id="KW-0472">Membrane</keyword>
<reference evidence="9 10" key="1">
    <citation type="submission" date="2018-07" db="EMBL/GenBank/DDBJ databases">
        <title>Draft genome sequence of Ancylomarina sp. M1P.</title>
        <authorList>
            <person name="Yadav S."/>
            <person name="Villanueva L."/>
            <person name="Damste J.S.S."/>
        </authorList>
    </citation>
    <scope>NUCLEOTIDE SEQUENCE [LARGE SCALE GENOMIC DNA]</scope>
    <source>
        <strain evidence="9 10">M1P</strain>
    </source>
</reference>
<sequence>MRIKSILLTGAFAVMCLFGHAQEQRDLKKEVKVRTNFKPKIKKAKRIGEMPSVLDTVTFKKRFDYSIRSKSLDVSFKPGSIKAAKMTSERFKKIQGHSFDLAAGNYASLFADYRYNSLQSKKTDFGAHLQHYSSNGKLELENGTEVKPDWKEFLAEIYGNHYLDDAKLSSRIFFKHKSFNYYGSPLSDGVKNIFDYNNQRFNHLGLNTTYETLNKNAKDLNYKLGVEFEYFTDKYNVSEVDMGVNGSAEVKVGEGLWSLESSLNFIQTNNLVYWNSELKDHDVRSSLWMVNPSYNLTLGNFNMRLGVKAQAILGNDSEFNLYPDVKFNLVLVDRVLDMFAGLDGNLDLNTIRSISEANPFVHSGLDVENTSTNYRVYGGFKSKISAKSSALFSMEYSNIDKQYFFSMANIAVSPQGELPSQTNYSNKYAVVYNDLYKISFTGELDLQLNKQLNLYALAKYTHYSLDGLEEPWHMPNFEMEARASYRFTDQWQFNARLIFVGERSVMTNENIAQLDAIADFGLGAEYKWNDILSLYANMNNIFDAETYLWHGYPSQGINGMIGLKLIF</sequence>
<dbReference type="Proteomes" id="UP000285794">
    <property type="component" value="Unassembled WGS sequence"/>
</dbReference>
<accession>A0A425XWN1</accession>
<dbReference type="RefSeq" id="WP_125032108.1">
    <property type="nucleotide sequence ID" value="NZ_JAPXVP010000025.1"/>
</dbReference>
<dbReference type="InterPro" id="IPR036942">
    <property type="entry name" value="Beta-barrel_TonB_sf"/>
</dbReference>
<keyword evidence="7" id="KW-0998">Cell outer membrane</keyword>
<keyword evidence="5 8" id="KW-0732">Signal</keyword>
<evidence type="ECO:0000256" key="4">
    <source>
        <dbReference type="ARBA" id="ARBA00022692"/>
    </source>
</evidence>
<keyword evidence="10" id="KW-1185">Reference proteome</keyword>
<dbReference type="InterPro" id="IPR039426">
    <property type="entry name" value="TonB-dep_rcpt-like"/>
</dbReference>
<dbReference type="PANTHER" id="PTHR30069">
    <property type="entry name" value="TONB-DEPENDENT OUTER MEMBRANE RECEPTOR"/>
    <property type="match status" value="1"/>
</dbReference>
<organism evidence="9 10">
    <name type="scientific">Ancylomarina euxinus</name>
    <dbReference type="NCBI Taxonomy" id="2283627"/>
    <lineage>
        <taxon>Bacteria</taxon>
        <taxon>Pseudomonadati</taxon>
        <taxon>Bacteroidota</taxon>
        <taxon>Bacteroidia</taxon>
        <taxon>Marinilabiliales</taxon>
        <taxon>Marinifilaceae</taxon>
        <taxon>Ancylomarina</taxon>
    </lineage>
</organism>
<dbReference type="GO" id="GO:0009279">
    <property type="term" value="C:cell outer membrane"/>
    <property type="evidence" value="ECO:0007669"/>
    <property type="project" value="UniProtKB-SubCell"/>
</dbReference>
<dbReference type="PANTHER" id="PTHR30069:SF29">
    <property type="entry name" value="HEMOGLOBIN AND HEMOGLOBIN-HAPTOGLOBIN-BINDING PROTEIN 1-RELATED"/>
    <property type="match status" value="1"/>
</dbReference>
<protein>
    <recommendedName>
        <fullName evidence="11">TonB-dependent receptor</fullName>
    </recommendedName>
</protein>
<keyword evidence="3" id="KW-1134">Transmembrane beta strand</keyword>
<keyword evidence="4" id="KW-0812">Transmembrane</keyword>
<feature type="chain" id="PRO_5019282263" description="TonB-dependent receptor" evidence="8">
    <location>
        <begin position="22"/>
        <end position="567"/>
    </location>
</feature>
<evidence type="ECO:0000256" key="8">
    <source>
        <dbReference type="SAM" id="SignalP"/>
    </source>
</evidence>
<comment type="caution">
    <text evidence="9">The sequence shown here is derived from an EMBL/GenBank/DDBJ whole genome shotgun (WGS) entry which is preliminary data.</text>
</comment>
<dbReference type="EMBL" id="QQWG01000028">
    <property type="protein sequence ID" value="RRG19048.1"/>
    <property type="molecule type" value="Genomic_DNA"/>
</dbReference>
<dbReference type="GO" id="GO:0015344">
    <property type="term" value="F:siderophore uptake transmembrane transporter activity"/>
    <property type="evidence" value="ECO:0007669"/>
    <property type="project" value="TreeGrafter"/>
</dbReference>
<name>A0A425XWN1_9BACT</name>